<evidence type="ECO:0000256" key="2">
    <source>
        <dbReference type="ARBA" id="ARBA00007613"/>
    </source>
</evidence>
<name>A0ABT8Y8Y3_9SPHN</name>
<proteinExistence type="inferred from homology"/>
<dbReference type="Gene3D" id="1.20.1600.10">
    <property type="entry name" value="Outer membrane efflux proteins (OEP)"/>
    <property type="match status" value="1"/>
</dbReference>
<organism evidence="10 11">
    <name type="scientific">Sphingomonas natans</name>
    <dbReference type="NCBI Taxonomy" id="3063330"/>
    <lineage>
        <taxon>Bacteria</taxon>
        <taxon>Pseudomonadati</taxon>
        <taxon>Pseudomonadota</taxon>
        <taxon>Alphaproteobacteria</taxon>
        <taxon>Sphingomonadales</taxon>
        <taxon>Sphingomonadaceae</taxon>
        <taxon>Sphingomonas</taxon>
    </lineage>
</organism>
<keyword evidence="5" id="KW-0812">Transmembrane</keyword>
<keyword evidence="9" id="KW-0732">Signal</keyword>
<keyword evidence="6" id="KW-0472">Membrane</keyword>
<evidence type="ECO:0000256" key="5">
    <source>
        <dbReference type="ARBA" id="ARBA00022692"/>
    </source>
</evidence>
<comment type="similarity">
    <text evidence="2">Belongs to the outer membrane factor (OMF) (TC 1.B.17) family.</text>
</comment>
<dbReference type="InterPro" id="IPR010130">
    <property type="entry name" value="T1SS_OMP_TolC"/>
</dbReference>
<reference evidence="10" key="1">
    <citation type="submission" date="2023-07" db="EMBL/GenBank/DDBJ databases">
        <authorList>
            <person name="Kim M."/>
        </authorList>
    </citation>
    <scope>NUCLEOTIDE SEQUENCE</scope>
    <source>
        <strain evidence="10">BIUV-7</strain>
    </source>
</reference>
<accession>A0ABT8Y8Y3</accession>
<comment type="caution">
    <text evidence="10">The sequence shown here is derived from an EMBL/GenBank/DDBJ whole genome shotgun (WGS) entry which is preliminary data.</text>
</comment>
<dbReference type="NCBIfam" id="TIGR01844">
    <property type="entry name" value="type_I_sec_TolC"/>
    <property type="match status" value="1"/>
</dbReference>
<dbReference type="EMBL" id="JAUOTP010000004">
    <property type="protein sequence ID" value="MDO6414801.1"/>
    <property type="molecule type" value="Genomic_DNA"/>
</dbReference>
<evidence type="ECO:0000256" key="1">
    <source>
        <dbReference type="ARBA" id="ARBA00004442"/>
    </source>
</evidence>
<keyword evidence="11" id="KW-1185">Reference proteome</keyword>
<dbReference type="SUPFAM" id="SSF56954">
    <property type="entry name" value="Outer membrane efflux proteins (OEP)"/>
    <property type="match status" value="1"/>
</dbReference>
<feature type="signal peptide" evidence="9">
    <location>
        <begin position="1"/>
        <end position="22"/>
    </location>
</feature>
<evidence type="ECO:0000256" key="3">
    <source>
        <dbReference type="ARBA" id="ARBA00022448"/>
    </source>
</evidence>
<feature type="chain" id="PRO_5046509555" evidence="9">
    <location>
        <begin position="23"/>
        <end position="518"/>
    </location>
</feature>
<dbReference type="Proteomes" id="UP001169764">
    <property type="component" value="Unassembled WGS sequence"/>
</dbReference>
<dbReference type="InterPro" id="IPR051906">
    <property type="entry name" value="TolC-like"/>
</dbReference>
<evidence type="ECO:0000256" key="4">
    <source>
        <dbReference type="ARBA" id="ARBA00022452"/>
    </source>
</evidence>
<evidence type="ECO:0000256" key="6">
    <source>
        <dbReference type="ARBA" id="ARBA00023136"/>
    </source>
</evidence>
<evidence type="ECO:0000313" key="11">
    <source>
        <dbReference type="Proteomes" id="UP001169764"/>
    </source>
</evidence>
<keyword evidence="3" id="KW-0813">Transport</keyword>
<protein>
    <submittedName>
        <fullName evidence="10">TolC family outer membrane protein</fullName>
    </submittedName>
</protein>
<evidence type="ECO:0000313" key="10">
    <source>
        <dbReference type="EMBL" id="MDO6414801.1"/>
    </source>
</evidence>
<gene>
    <name evidence="10" type="ORF">Q4F19_10460</name>
</gene>
<keyword evidence="7" id="KW-0998">Cell outer membrane</keyword>
<comment type="subcellular location">
    <subcellularLocation>
        <location evidence="1">Cell outer membrane</location>
    </subcellularLocation>
</comment>
<feature type="region of interest" description="Disordered" evidence="8">
    <location>
        <begin position="456"/>
        <end position="518"/>
    </location>
</feature>
<feature type="compositionally biased region" description="Polar residues" evidence="8">
    <location>
        <begin position="465"/>
        <end position="474"/>
    </location>
</feature>
<evidence type="ECO:0000256" key="8">
    <source>
        <dbReference type="SAM" id="MobiDB-lite"/>
    </source>
</evidence>
<sequence>MVTRRWLAGVAGAALCVSPAMADTLKDALVQAYGTSPVLAGARAQLRGVDEGVPIAKANARLQVSATIGVTQSTDGLTTFENGGRALTGGLNLSYPLFQGGRVKNAINAAEARVIAGRADLRTTEGNLFTQAVSAYMNVIRDQSVVELNASNVRVLETNLRASRDRFQVGDLTRTDVAQSEARLAIARSQLATAQGNLTASRETYRQVVGKWPEKLDQPPALPKLPATADDAVKIALSNAPTIASVTANTQAAGYDVRTASAQRLPVFSVTGGTSYSDYLNTRAQSSGQPASLNDQFDQTVGQNRIGLQMTVPLYQGGGVAARVRQAQAQESAALEQGIDVERRVIATTRAAYANFSAAGEAIRANQQAVSANRLALEGARAENTAGTRTVIEVLNAEQEYLNAQVALVTAQRDQYVAGFALLNAMGQAQADVLNLDGGALYDPVAHYGQVRNRFGDWSDDSKYKTTSVHTTGETPKDADVQPLAPDPLLGTDNSVATMPAPAGSLVPNPANVTRPPQ</sequence>
<dbReference type="PANTHER" id="PTHR30026">
    <property type="entry name" value="OUTER MEMBRANE PROTEIN TOLC"/>
    <property type="match status" value="1"/>
</dbReference>
<dbReference type="Pfam" id="PF02321">
    <property type="entry name" value="OEP"/>
    <property type="match status" value="2"/>
</dbReference>
<dbReference type="PANTHER" id="PTHR30026:SF22">
    <property type="entry name" value="OUTER MEMBRANE EFFLUX PROTEIN"/>
    <property type="match status" value="1"/>
</dbReference>
<evidence type="ECO:0000256" key="9">
    <source>
        <dbReference type="SAM" id="SignalP"/>
    </source>
</evidence>
<keyword evidence="4" id="KW-1134">Transmembrane beta strand</keyword>
<dbReference type="RefSeq" id="WP_303542307.1">
    <property type="nucleotide sequence ID" value="NZ_JAUOTP010000004.1"/>
</dbReference>
<dbReference type="InterPro" id="IPR003423">
    <property type="entry name" value="OMP_efflux"/>
</dbReference>
<evidence type="ECO:0000256" key="7">
    <source>
        <dbReference type="ARBA" id="ARBA00023237"/>
    </source>
</evidence>